<dbReference type="RefSeq" id="WP_104517094.1">
    <property type="nucleotide sequence ID" value="NZ_NHRY01000036.1"/>
</dbReference>
<dbReference type="OrthoDB" id="3078349at2"/>
<dbReference type="Proteomes" id="UP000239724">
    <property type="component" value="Unassembled WGS sequence"/>
</dbReference>
<dbReference type="AlphaFoldDB" id="A0A2S6NNK7"/>
<name>A0A2S6NNK7_RHOGL</name>
<dbReference type="EMBL" id="NHRY01000036">
    <property type="protein sequence ID" value="PPQ39009.1"/>
    <property type="molecule type" value="Genomic_DNA"/>
</dbReference>
<evidence type="ECO:0008006" key="3">
    <source>
        <dbReference type="Google" id="ProtNLM"/>
    </source>
</evidence>
<gene>
    <name evidence="1" type="ORF">CCS01_01610</name>
</gene>
<proteinExistence type="predicted"/>
<keyword evidence="2" id="KW-1185">Reference proteome</keyword>
<evidence type="ECO:0000313" key="2">
    <source>
        <dbReference type="Proteomes" id="UP000239724"/>
    </source>
</evidence>
<accession>A0A2S6NNK7</accession>
<evidence type="ECO:0000313" key="1">
    <source>
        <dbReference type="EMBL" id="PPQ39009.1"/>
    </source>
</evidence>
<sequence length="68" mass="7476">MTRGLGGHAPANITHYLKGMDFPASRQDLEQCAKDNGAEKEVLETIHGMPDGKFETMADVMKAYGKEH</sequence>
<dbReference type="InterPro" id="IPR021527">
    <property type="entry name" value="DUF2795"/>
</dbReference>
<comment type="caution">
    <text evidence="1">The sequence shown here is derived from an EMBL/GenBank/DDBJ whole genome shotgun (WGS) entry which is preliminary data.</text>
</comment>
<reference evidence="1 2" key="1">
    <citation type="journal article" date="2018" name="Arch. Microbiol.">
        <title>New insights into the metabolic potential of the phototrophic purple bacterium Rhodopila globiformis DSM 161(T) from its draft genome sequence and evidence for a vanadium-dependent nitrogenase.</title>
        <authorList>
            <person name="Imhoff J.F."/>
            <person name="Rahn T."/>
            <person name="Kunzel S."/>
            <person name="Neulinger S.C."/>
        </authorList>
    </citation>
    <scope>NUCLEOTIDE SEQUENCE [LARGE SCALE GENOMIC DNA]</scope>
    <source>
        <strain evidence="1 2">DSM 161</strain>
    </source>
</reference>
<protein>
    <recommendedName>
        <fullName evidence="3">DUF2795 domain-containing protein</fullName>
    </recommendedName>
</protein>
<dbReference type="Pfam" id="PF11387">
    <property type="entry name" value="DUF2795"/>
    <property type="match status" value="1"/>
</dbReference>
<organism evidence="1 2">
    <name type="scientific">Rhodopila globiformis</name>
    <name type="common">Rhodopseudomonas globiformis</name>
    <dbReference type="NCBI Taxonomy" id="1071"/>
    <lineage>
        <taxon>Bacteria</taxon>
        <taxon>Pseudomonadati</taxon>
        <taxon>Pseudomonadota</taxon>
        <taxon>Alphaproteobacteria</taxon>
        <taxon>Acetobacterales</taxon>
        <taxon>Acetobacteraceae</taxon>
        <taxon>Rhodopila</taxon>
    </lineage>
</organism>